<protein>
    <submittedName>
        <fullName evidence="4">DUF4314 domain-containing protein</fullName>
    </submittedName>
</protein>
<keyword evidence="6" id="KW-1185">Reference proteome</keyword>
<evidence type="ECO:0000313" key="2">
    <source>
        <dbReference type="EMBL" id="MCW1041745.1"/>
    </source>
</evidence>
<reference evidence="4 5" key="1">
    <citation type="submission" date="2018-08" db="EMBL/GenBank/DDBJ databases">
        <title>A genome reference for cultivated species of the human gut microbiota.</title>
        <authorList>
            <person name="Zou Y."/>
            <person name="Xue W."/>
            <person name="Luo G."/>
        </authorList>
    </citation>
    <scope>NUCLEOTIDE SEQUENCE [LARGE SCALE GENOMIC DNA]</scope>
    <source>
        <strain evidence="4 5">AF18-38</strain>
    </source>
</reference>
<dbReference type="EMBL" id="JAPAHU010000006">
    <property type="protein sequence ID" value="MCW1041745.1"/>
    <property type="molecule type" value="Genomic_DNA"/>
</dbReference>
<accession>A0A412PPQ4</accession>
<dbReference type="GeneID" id="66885654"/>
<evidence type="ECO:0000313" key="6">
    <source>
        <dbReference type="Proteomes" id="UP001526076"/>
    </source>
</evidence>
<dbReference type="AlphaFoldDB" id="A0A412PPQ4"/>
<dbReference type="Proteomes" id="UP001208853">
    <property type="component" value="Unassembled WGS sequence"/>
</dbReference>
<dbReference type="InterPro" id="IPR025463">
    <property type="entry name" value="DUF4314"/>
</dbReference>
<feature type="domain" description="DUF4314" evidence="1">
    <location>
        <begin position="3"/>
        <end position="68"/>
    </location>
</feature>
<dbReference type="RefSeq" id="WP_017646681.1">
    <property type="nucleotide sequence ID" value="NZ_CP118054.1"/>
</dbReference>
<dbReference type="Proteomes" id="UP001526076">
    <property type="component" value="Unassembled WGS sequence"/>
</dbReference>
<evidence type="ECO:0000313" key="5">
    <source>
        <dbReference type="Proteomes" id="UP000284046"/>
    </source>
</evidence>
<dbReference type="Pfam" id="PF14192">
    <property type="entry name" value="DUF4314"/>
    <property type="match status" value="1"/>
</dbReference>
<proteinExistence type="predicted"/>
<sequence>MNDKILNRIKSTYPEGTRVRLVQMDDPRPVPVGMLGTVLDVDDIGSLLVSWDNGQSLNILYGIDSVVKVEPDRDGFIQSLYNYLRQGYNGYVFDSGEKAVPLSHDEVISLMTSPTARVEIDVFEDERHYHNLEPSVKLSREEIESVVKN</sequence>
<dbReference type="EMBL" id="QRWZ01000002">
    <property type="protein sequence ID" value="RGT62060.1"/>
    <property type="molecule type" value="Genomic_DNA"/>
</dbReference>
<dbReference type="EMBL" id="JAPAIK010000120">
    <property type="protein sequence ID" value="MCW1073284.1"/>
    <property type="molecule type" value="Genomic_DNA"/>
</dbReference>
<evidence type="ECO:0000313" key="3">
    <source>
        <dbReference type="EMBL" id="MCW1073284.1"/>
    </source>
</evidence>
<dbReference type="SMR" id="A0A412PPQ4"/>
<reference evidence="2 6" key="2">
    <citation type="submission" date="2022-10" db="EMBL/GenBank/DDBJ databases">
        <title>Comparative genomic study of S. anginosus.</title>
        <authorList>
            <person name="Prasad A."/>
            <person name="Ene A."/>
            <person name="Jablonska S."/>
            <person name="Du J."/>
            <person name="Wolfe A.J."/>
            <person name="Putonti C."/>
        </authorList>
    </citation>
    <scope>NUCLEOTIDE SEQUENCE [LARGE SCALE GENOMIC DNA]</scope>
    <source>
        <strain evidence="3">UMB6888</strain>
        <strain evidence="2 6">UMB9231</strain>
    </source>
</reference>
<dbReference type="Proteomes" id="UP000284046">
    <property type="component" value="Unassembled WGS sequence"/>
</dbReference>
<comment type="caution">
    <text evidence="4">The sequence shown here is derived from an EMBL/GenBank/DDBJ whole genome shotgun (WGS) entry which is preliminary data.</text>
</comment>
<name>A0A412PPQ4_STRAP</name>
<evidence type="ECO:0000259" key="1">
    <source>
        <dbReference type="Pfam" id="PF14192"/>
    </source>
</evidence>
<organism evidence="4 5">
    <name type="scientific">Streptococcus anginosus</name>
    <dbReference type="NCBI Taxonomy" id="1328"/>
    <lineage>
        <taxon>Bacteria</taxon>
        <taxon>Bacillati</taxon>
        <taxon>Bacillota</taxon>
        <taxon>Bacilli</taxon>
        <taxon>Lactobacillales</taxon>
        <taxon>Streptococcaceae</taxon>
        <taxon>Streptococcus</taxon>
        <taxon>Streptococcus anginosus group</taxon>
    </lineage>
</organism>
<evidence type="ECO:0000313" key="4">
    <source>
        <dbReference type="EMBL" id="RGT62060.1"/>
    </source>
</evidence>
<gene>
    <name evidence="4" type="ORF">DWX18_02775</name>
    <name evidence="2" type="ORF">OJ597_04585</name>
    <name evidence="3" type="ORF">OJ930_09810</name>
</gene>